<dbReference type="OrthoDB" id="2118965at2759"/>
<name>A0A4U0V6E3_9PEZI</name>
<feature type="region of interest" description="Disordered" evidence="1">
    <location>
        <begin position="1"/>
        <end position="192"/>
    </location>
</feature>
<feature type="compositionally biased region" description="Low complexity" evidence="1">
    <location>
        <begin position="137"/>
        <end position="156"/>
    </location>
</feature>
<evidence type="ECO:0000256" key="1">
    <source>
        <dbReference type="SAM" id="MobiDB-lite"/>
    </source>
</evidence>
<dbReference type="AlphaFoldDB" id="A0A4U0V6E3"/>
<dbReference type="Gene3D" id="1.20.120.20">
    <property type="entry name" value="Apolipoprotein"/>
    <property type="match status" value="1"/>
</dbReference>
<dbReference type="EMBL" id="NAJP01000015">
    <property type="protein sequence ID" value="TKA44294.1"/>
    <property type="molecule type" value="Genomic_DNA"/>
</dbReference>
<feature type="compositionally biased region" description="Basic and acidic residues" evidence="1">
    <location>
        <begin position="122"/>
        <end position="134"/>
    </location>
</feature>
<reference evidence="2 3" key="1">
    <citation type="submission" date="2017-03" db="EMBL/GenBank/DDBJ databases">
        <title>Genomes of endolithic fungi from Antarctica.</title>
        <authorList>
            <person name="Coleine C."/>
            <person name="Masonjones S."/>
            <person name="Stajich J.E."/>
        </authorList>
    </citation>
    <scope>NUCLEOTIDE SEQUENCE [LARGE SCALE GENOMIC DNA]</scope>
    <source>
        <strain evidence="2 3">CCFEE 5311</strain>
    </source>
</reference>
<evidence type="ECO:0008006" key="4">
    <source>
        <dbReference type="Google" id="ProtNLM"/>
    </source>
</evidence>
<evidence type="ECO:0000313" key="3">
    <source>
        <dbReference type="Proteomes" id="UP000310066"/>
    </source>
</evidence>
<dbReference type="PANTHER" id="PTHR38703:SF1">
    <property type="entry name" value="ALLERGEN"/>
    <property type="match status" value="1"/>
</dbReference>
<protein>
    <recommendedName>
        <fullName evidence="4">Allergen</fullName>
    </recommendedName>
</protein>
<evidence type="ECO:0000313" key="2">
    <source>
        <dbReference type="EMBL" id="TKA44294.1"/>
    </source>
</evidence>
<feature type="compositionally biased region" description="Polar residues" evidence="1">
    <location>
        <begin position="1"/>
        <end position="12"/>
    </location>
</feature>
<feature type="compositionally biased region" description="Polar residues" evidence="1">
    <location>
        <begin position="22"/>
        <end position="36"/>
    </location>
</feature>
<feature type="compositionally biased region" description="Low complexity" evidence="1">
    <location>
        <begin position="83"/>
        <end position="98"/>
    </location>
</feature>
<proteinExistence type="predicted"/>
<accession>A0A4U0V6E3</accession>
<feature type="compositionally biased region" description="Low complexity" evidence="1">
    <location>
        <begin position="111"/>
        <end position="121"/>
    </location>
</feature>
<comment type="caution">
    <text evidence="2">The sequence shown here is derived from an EMBL/GenBank/DDBJ whole genome shotgun (WGS) entry which is preliminary data.</text>
</comment>
<dbReference type="PANTHER" id="PTHR38703">
    <property type="entry name" value="CHROMOSOME 8, WHOLE GENOME SHOTGUN SEQUENCE"/>
    <property type="match status" value="1"/>
</dbReference>
<gene>
    <name evidence="2" type="ORF">B0A54_05037</name>
</gene>
<feature type="compositionally biased region" description="Basic and acidic residues" evidence="1">
    <location>
        <begin position="176"/>
        <end position="192"/>
    </location>
</feature>
<dbReference type="Proteomes" id="UP000310066">
    <property type="component" value="Unassembled WGS sequence"/>
</dbReference>
<organism evidence="2 3">
    <name type="scientific">Friedmanniomyces endolithicus</name>
    <dbReference type="NCBI Taxonomy" id="329885"/>
    <lineage>
        <taxon>Eukaryota</taxon>
        <taxon>Fungi</taxon>
        <taxon>Dikarya</taxon>
        <taxon>Ascomycota</taxon>
        <taxon>Pezizomycotina</taxon>
        <taxon>Dothideomycetes</taxon>
        <taxon>Dothideomycetidae</taxon>
        <taxon>Mycosphaerellales</taxon>
        <taxon>Teratosphaeriaceae</taxon>
        <taxon>Friedmanniomyces</taxon>
    </lineage>
</organism>
<sequence length="346" mass="36500">MDSAATALNSLFSKVPAPGTRDGTSIADTETGQNIAKNADQASEKLSEAANSASAKAKEVTNSASEKTKEVADSASAKANETASSANAKANDAASSAKGTANDAANSAKGTANDAASSAKAKANDTADSTKAKANDASSGTTTSASGSTAEHSAASVDKVTEETETVADQTVAPAVEHDTIKREHETRDRDVVEKEIHKDHYHTTIQPLKDTEVQATQHEFEQAPTEYRSVDKDDGAAEAKVAKKLAGFHDSVKEEETKETHAQDETVVGEHVHHHLHEIIQPVIEKGKEVIQKSVTHVTHPIKETVHEKSDDHGVTKAKPISVEEFKHRLDGEAATEVNPDKPAP</sequence>